<protein>
    <submittedName>
        <fullName evidence="2">Type I restriction enzyme R protein</fullName>
        <ecNumber evidence="2">3.1.21.3</ecNumber>
    </submittedName>
</protein>
<dbReference type="RefSeq" id="WP_223260930.1">
    <property type="nucleotide sequence ID" value="NZ_CP032096.1"/>
</dbReference>
<dbReference type="AlphaFoldDB" id="A0A4P7NYA5"/>
<keyword evidence="3" id="KW-1185">Reference proteome</keyword>
<reference evidence="2 3" key="1">
    <citation type="submission" date="2018-08" db="EMBL/GenBank/DDBJ databases">
        <title>Horizontal acquisition of hydrogen conversion ability and other habitat adaptations in Hydrogenovibrio crunogenus strains.</title>
        <authorList>
            <person name="Gonnella G."/>
            <person name="Adam N."/>
            <person name="Perner M."/>
        </authorList>
    </citation>
    <scope>NUCLEOTIDE SEQUENCE [LARGE SCALE GENOMIC DNA]</scope>
    <source>
        <strain evidence="2 3">SP-41</strain>
    </source>
</reference>
<accession>A0A4P7NYA5</accession>
<dbReference type="EMBL" id="CP032096">
    <property type="protein sequence ID" value="QBZ82737.1"/>
    <property type="molecule type" value="Genomic_DNA"/>
</dbReference>
<evidence type="ECO:0000313" key="3">
    <source>
        <dbReference type="Proteomes" id="UP000296201"/>
    </source>
</evidence>
<sequence>MTNKVEDQQGFYFSGQLQSEAQLEENLMQQLANQGYSHVVIKDEASLLANLKTQLEKHNKTTFTDNEFAKIVNHLNKANV</sequence>
<dbReference type="GO" id="GO:0009035">
    <property type="term" value="F:type I site-specific deoxyribonuclease activity"/>
    <property type="evidence" value="ECO:0007669"/>
    <property type="project" value="UniProtKB-EC"/>
</dbReference>
<name>A0A4P7NYA5_9GAMM</name>
<proteinExistence type="predicted"/>
<feature type="coiled-coil region" evidence="1">
    <location>
        <begin position="14"/>
        <end position="61"/>
    </location>
</feature>
<dbReference type="EC" id="3.1.21.3" evidence="2"/>
<gene>
    <name evidence="2" type="primary">hsdR_1</name>
    <name evidence="2" type="ORF">GHNINEIG_00773</name>
</gene>
<evidence type="ECO:0000256" key="1">
    <source>
        <dbReference type="SAM" id="Coils"/>
    </source>
</evidence>
<keyword evidence="2" id="KW-0378">Hydrolase</keyword>
<dbReference type="Proteomes" id="UP000296201">
    <property type="component" value="Chromosome"/>
</dbReference>
<evidence type="ECO:0000313" key="2">
    <source>
        <dbReference type="EMBL" id="QBZ82737.1"/>
    </source>
</evidence>
<keyword evidence="1" id="KW-0175">Coiled coil</keyword>
<dbReference type="Gene3D" id="3.90.640.50">
    <property type="match status" value="1"/>
</dbReference>
<organism evidence="2 3">
    <name type="scientific">Hydrogenovibrio crunogenus</name>
    <dbReference type="NCBI Taxonomy" id="39765"/>
    <lineage>
        <taxon>Bacteria</taxon>
        <taxon>Pseudomonadati</taxon>
        <taxon>Pseudomonadota</taxon>
        <taxon>Gammaproteobacteria</taxon>
        <taxon>Thiotrichales</taxon>
        <taxon>Piscirickettsiaceae</taxon>
        <taxon>Hydrogenovibrio</taxon>
    </lineage>
</organism>